<evidence type="ECO:0000313" key="2">
    <source>
        <dbReference type="Proteomes" id="UP000078348"/>
    </source>
</evidence>
<proteinExistence type="predicted"/>
<dbReference type="AlphaFoldDB" id="A0A196S8Z6"/>
<organism evidence="1 2">
    <name type="scientific">Blastocystis sp. subtype 1 (strain ATCC 50177 / NandII)</name>
    <dbReference type="NCBI Taxonomy" id="478820"/>
    <lineage>
        <taxon>Eukaryota</taxon>
        <taxon>Sar</taxon>
        <taxon>Stramenopiles</taxon>
        <taxon>Bigyra</taxon>
        <taxon>Opalozoa</taxon>
        <taxon>Opalinata</taxon>
        <taxon>Blastocystidae</taxon>
        <taxon>Blastocystis</taxon>
    </lineage>
</organism>
<gene>
    <name evidence="1" type="ORF">AV274_4815</name>
</gene>
<keyword evidence="2" id="KW-1185">Reference proteome</keyword>
<protein>
    <submittedName>
        <fullName evidence="1">Uncharacterized protein</fullName>
    </submittedName>
</protein>
<evidence type="ECO:0000313" key="1">
    <source>
        <dbReference type="EMBL" id="OAO13498.1"/>
    </source>
</evidence>
<accession>A0A196S8Z6</accession>
<dbReference type="OrthoDB" id="5596992at2759"/>
<comment type="caution">
    <text evidence="1">The sequence shown here is derived from an EMBL/GenBank/DDBJ whole genome shotgun (WGS) entry which is preliminary data.</text>
</comment>
<dbReference type="EMBL" id="LXWW01000380">
    <property type="protein sequence ID" value="OAO13498.1"/>
    <property type="molecule type" value="Genomic_DNA"/>
</dbReference>
<reference evidence="1 2" key="1">
    <citation type="submission" date="2016-05" db="EMBL/GenBank/DDBJ databases">
        <title>Nuclear genome of Blastocystis sp. subtype 1 NandII.</title>
        <authorList>
            <person name="Gentekaki E."/>
            <person name="Curtis B."/>
            <person name="Stairs C."/>
            <person name="Eme L."/>
            <person name="Herman E."/>
            <person name="Klimes V."/>
            <person name="Arias M.C."/>
            <person name="Elias M."/>
            <person name="Hilliou F."/>
            <person name="Klute M."/>
            <person name="Malik S.-B."/>
            <person name="Pightling A."/>
            <person name="Rachubinski R."/>
            <person name="Salas D."/>
            <person name="Schlacht A."/>
            <person name="Suga H."/>
            <person name="Archibald J."/>
            <person name="Ball S.G."/>
            <person name="Clark G."/>
            <person name="Dacks J."/>
            <person name="Van Der Giezen M."/>
            <person name="Tsaousis A."/>
            <person name="Roger A."/>
        </authorList>
    </citation>
    <scope>NUCLEOTIDE SEQUENCE [LARGE SCALE GENOMIC DNA]</scope>
    <source>
        <strain evidence="2">ATCC 50177 / NandII</strain>
    </source>
</reference>
<dbReference type="Proteomes" id="UP000078348">
    <property type="component" value="Unassembled WGS sequence"/>
</dbReference>
<sequence length="145" mass="16630">MNPTLDSVPLTESNAKEVNVAAWVDEEVKKEMNRLKECGCSCLPVKVKNTSIMKEDDVYVNRVECDTAFDFNRVTRLLISTPVECPVKPGYNYVHVILFCKSIPLILPYLYKDSYEKMGHDLKNWLFINNKLATSRQCVDSFEDA</sequence>
<name>A0A196S8Z6_BLAHN</name>